<feature type="compositionally biased region" description="Basic and acidic residues" evidence="1">
    <location>
        <begin position="261"/>
        <end position="272"/>
    </location>
</feature>
<dbReference type="Proteomes" id="UP000440578">
    <property type="component" value="Unassembled WGS sequence"/>
</dbReference>
<feature type="transmembrane region" description="Helical" evidence="2">
    <location>
        <begin position="119"/>
        <end position="137"/>
    </location>
</feature>
<evidence type="ECO:0000256" key="2">
    <source>
        <dbReference type="SAM" id="Phobius"/>
    </source>
</evidence>
<protein>
    <recommendedName>
        <fullName evidence="5">G-protein coupled receptors family 1 profile domain-containing protein</fullName>
    </recommendedName>
</protein>
<dbReference type="CDD" id="cd00637">
    <property type="entry name" value="7tm_classA_rhodopsin-like"/>
    <property type="match status" value="1"/>
</dbReference>
<organism evidence="3 4">
    <name type="scientific">Amphibalanus amphitrite</name>
    <name type="common">Striped barnacle</name>
    <name type="synonym">Balanus amphitrite</name>
    <dbReference type="NCBI Taxonomy" id="1232801"/>
    <lineage>
        <taxon>Eukaryota</taxon>
        <taxon>Metazoa</taxon>
        <taxon>Ecdysozoa</taxon>
        <taxon>Arthropoda</taxon>
        <taxon>Crustacea</taxon>
        <taxon>Multicrustacea</taxon>
        <taxon>Cirripedia</taxon>
        <taxon>Thoracica</taxon>
        <taxon>Thoracicalcarea</taxon>
        <taxon>Balanomorpha</taxon>
        <taxon>Balanoidea</taxon>
        <taxon>Balanidae</taxon>
        <taxon>Amphibalaninae</taxon>
        <taxon>Amphibalanus</taxon>
    </lineage>
</organism>
<evidence type="ECO:0000256" key="1">
    <source>
        <dbReference type="SAM" id="MobiDB-lite"/>
    </source>
</evidence>
<dbReference type="AlphaFoldDB" id="A0A6A4V2W3"/>
<comment type="caution">
    <text evidence="3">The sequence shown here is derived from an EMBL/GenBank/DDBJ whole genome shotgun (WGS) entry which is preliminary data.</text>
</comment>
<keyword evidence="2" id="KW-0472">Membrane</keyword>
<keyword evidence="4" id="KW-1185">Reference proteome</keyword>
<feature type="transmembrane region" description="Helical" evidence="2">
    <location>
        <begin position="82"/>
        <end position="107"/>
    </location>
</feature>
<proteinExistence type="predicted"/>
<accession>A0A6A4V2W3</accession>
<feature type="transmembrane region" description="Helical" evidence="2">
    <location>
        <begin position="158"/>
        <end position="186"/>
    </location>
</feature>
<feature type="transmembrane region" description="Helical" evidence="2">
    <location>
        <begin position="48"/>
        <end position="75"/>
    </location>
</feature>
<evidence type="ECO:0008006" key="5">
    <source>
        <dbReference type="Google" id="ProtNLM"/>
    </source>
</evidence>
<name>A0A6A4V2W3_AMPAM</name>
<feature type="compositionally biased region" description="Polar residues" evidence="1">
    <location>
        <begin position="248"/>
        <end position="260"/>
    </location>
</feature>
<dbReference type="Gene3D" id="1.20.1070.10">
    <property type="entry name" value="Rhodopsin 7-helix transmembrane proteins"/>
    <property type="match status" value="1"/>
</dbReference>
<evidence type="ECO:0000313" key="4">
    <source>
        <dbReference type="Proteomes" id="UP000440578"/>
    </source>
</evidence>
<keyword evidence="2" id="KW-0812">Transmembrane</keyword>
<feature type="region of interest" description="Disordered" evidence="1">
    <location>
        <begin position="248"/>
        <end position="272"/>
    </location>
</feature>
<gene>
    <name evidence="3" type="ORF">FJT64_012666</name>
</gene>
<sequence length="272" mass="29081">MNATVDNCVLQMPQLRCQRLAVSTAAGANTSRLVCAASDGQERATDMYAALVALSVLIVPAAALLNLAVVVTVYMNRRLHTVINVLVTVLCMNNVMWTGIPIILVSFPNLRHPVACNSFLFIFVVSSRCGLLHLTCREPAGAAGERPRPRASRRRVDIVAGASLAGCLLLFLAAFIPVLFIASVMAGTPCAILPWRRLVTMVSIVLGSGGAAVFSAVLLVVFSRDFRQAFVRTCRAAAGAVGVSSEYATRNSEQRQTGNDSGHRQTGDESRH</sequence>
<keyword evidence="2" id="KW-1133">Transmembrane helix</keyword>
<feature type="transmembrane region" description="Helical" evidence="2">
    <location>
        <begin position="198"/>
        <end position="222"/>
    </location>
</feature>
<dbReference type="EMBL" id="VIIS01002068">
    <property type="protein sequence ID" value="KAF0288986.1"/>
    <property type="molecule type" value="Genomic_DNA"/>
</dbReference>
<evidence type="ECO:0000313" key="3">
    <source>
        <dbReference type="EMBL" id="KAF0288986.1"/>
    </source>
</evidence>
<reference evidence="3 4" key="1">
    <citation type="submission" date="2019-07" db="EMBL/GenBank/DDBJ databases">
        <title>Draft genome assembly of a fouling barnacle, Amphibalanus amphitrite (Darwin, 1854): The first reference genome for Thecostraca.</title>
        <authorList>
            <person name="Kim W."/>
        </authorList>
    </citation>
    <scope>NUCLEOTIDE SEQUENCE [LARGE SCALE GENOMIC DNA]</scope>
    <source>
        <strain evidence="3">SNU_AA5</strain>
        <tissue evidence="3">Soma without cirri and trophi</tissue>
    </source>
</reference>
<dbReference type="SUPFAM" id="SSF81321">
    <property type="entry name" value="Family A G protein-coupled receptor-like"/>
    <property type="match status" value="1"/>
</dbReference>